<evidence type="ECO:0008006" key="3">
    <source>
        <dbReference type="Google" id="ProtNLM"/>
    </source>
</evidence>
<dbReference type="GO" id="GO:0006355">
    <property type="term" value="P:regulation of DNA-templated transcription"/>
    <property type="evidence" value="ECO:0007669"/>
    <property type="project" value="InterPro"/>
</dbReference>
<sequence>MKTDTLIVKVKPEVKEKAMNVAESLGFSISSLVNAYLLDLIKNETVHFSSKPLEPSDELLASLKESEEERKKGNYYSFDTTEEAIAFLHKNVEEGGKYED</sequence>
<dbReference type="AlphaFoldDB" id="A0A2H0TXW1"/>
<dbReference type="Gene3D" id="1.10.1220.10">
    <property type="entry name" value="Met repressor-like"/>
    <property type="match status" value="1"/>
</dbReference>
<evidence type="ECO:0000313" key="2">
    <source>
        <dbReference type="Proteomes" id="UP000230852"/>
    </source>
</evidence>
<proteinExistence type="predicted"/>
<accession>A0A2H0TXW1</accession>
<gene>
    <name evidence="1" type="ORF">COU28_03530</name>
</gene>
<dbReference type="InterPro" id="IPR013321">
    <property type="entry name" value="Arc_rbn_hlx_hlx"/>
</dbReference>
<name>A0A2H0TXW1_9BACT</name>
<dbReference type="Pfam" id="PF04221">
    <property type="entry name" value="RelB"/>
    <property type="match status" value="1"/>
</dbReference>
<dbReference type="Proteomes" id="UP000230852">
    <property type="component" value="Unassembled WGS sequence"/>
</dbReference>
<dbReference type="InterPro" id="IPR007337">
    <property type="entry name" value="RelB/DinJ"/>
</dbReference>
<evidence type="ECO:0000313" key="1">
    <source>
        <dbReference type="EMBL" id="PIR78076.1"/>
    </source>
</evidence>
<reference evidence="2" key="1">
    <citation type="submission" date="2017-09" db="EMBL/GenBank/DDBJ databases">
        <title>Depth-based differentiation of microbial function through sediment-hosted aquifers and enrichment of novel symbionts in the deep terrestrial subsurface.</title>
        <authorList>
            <person name="Probst A.J."/>
            <person name="Ladd B."/>
            <person name="Jarett J.K."/>
            <person name="Geller-Mcgrath D.E."/>
            <person name="Sieber C.M.K."/>
            <person name="Emerson J.B."/>
            <person name="Anantharaman K."/>
            <person name="Thomas B.C."/>
            <person name="Malmstrom R."/>
            <person name="Stieglmeier M."/>
            <person name="Klingl A."/>
            <person name="Woyke T."/>
            <person name="Ryan C.M."/>
            <person name="Banfield J.F."/>
        </authorList>
    </citation>
    <scope>NUCLEOTIDE SEQUENCE [LARGE SCALE GENOMIC DNA]</scope>
</reference>
<dbReference type="EMBL" id="PFBU01000065">
    <property type="protein sequence ID" value="PIR78076.1"/>
    <property type="molecule type" value="Genomic_DNA"/>
</dbReference>
<comment type="caution">
    <text evidence="1">The sequence shown here is derived from an EMBL/GenBank/DDBJ whole genome shotgun (WGS) entry which is preliminary data.</text>
</comment>
<protein>
    <recommendedName>
        <fullName evidence="3">Type II toxin-antitoxin system antitoxin, RelB/DinJ family</fullName>
    </recommendedName>
</protein>
<organism evidence="1 2">
    <name type="scientific">Candidatus Magasanikbacteria bacterium CG10_big_fil_rev_8_21_14_0_10_36_16</name>
    <dbReference type="NCBI Taxonomy" id="1974645"/>
    <lineage>
        <taxon>Bacteria</taxon>
        <taxon>Candidatus Magasanikiibacteriota</taxon>
    </lineage>
</organism>